<dbReference type="Proteomes" id="UP000279833">
    <property type="component" value="Unassembled WGS sequence"/>
</dbReference>
<sequence>MVISLGVNSLIITFPFKTCGLLNFLTHVKPLPNVTFVVAAFKNLYLLTRVTSRGGAYAAHQHSPSNSVLENPFYLLFVLLMSASNSRRRFQVGAYLVMQFDYFFNMCPIHSHRLFLISSSTGGLFCFLTSVLYRIARTTGADILDSIDRLMSNPSRKSDNNAQKSTTRLGVCNHFEVRQLHLPDVSRKKALSDPNGSVISISSTTEQTSISNDEDDKNLCSDLAIYLQGRLLSVSPSVEFRLPYLASREGQLSYLYPYYTYVIDWPLGRRLNDLMKRREKVSLIC</sequence>
<gene>
    <name evidence="2" type="ORF">SCUD_LOCUS19298</name>
</gene>
<dbReference type="AlphaFoldDB" id="A0A183KW54"/>
<keyword evidence="3" id="KW-1185">Reference proteome</keyword>
<feature type="compositionally biased region" description="Low complexity" evidence="1">
    <location>
        <begin position="197"/>
        <end position="211"/>
    </location>
</feature>
<evidence type="ECO:0000313" key="3">
    <source>
        <dbReference type="Proteomes" id="UP000279833"/>
    </source>
</evidence>
<dbReference type="STRING" id="6186.A0A183KW54"/>
<feature type="region of interest" description="Disordered" evidence="1">
    <location>
        <begin position="188"/>
        <end position="214"/>
    </location>
</feature>
<dbReference type="EMBL" id="UZAK01042276">
    <property type="protein sequence ID" value="VDP68688.1"/>
    <property type="molecule type" value="Genomic_DNA"/>
</dbReference>
<accession>A0A183KW54</accession>
<evidence type="ECO:0000313" key="2">
    <source>
        <dbReference type="EMBL" id="VDP68688.1"/>
    </source>
</evidence>
<name>A0A183KW54_9TREM</name>
<organism evidence="4">
    <name type="scientific">Schistosoma curassoni</name>
    <dbReference type="NCBI Taxonomy" id="6186"/>
    <lineage>
        <taxon>Eukaryota</taxon>
        <taxon>Metazoa</taxon>
        <taxon>Spiralia</taxon>
        <taxon>Lophotrochozoa</taxon>
        <taxon>Platyhelminthes</taxon>
        <taxon>Trematoda</taxon>
        <taxon>Digenea</taxon>
        <taxon>Strigeidida</taxon>
        <taxon>Schistosomatoidea</taxon>
        <taxon>Schistosomatidae</taxon>
        <taxon>Schistosoma</taxon>
    </lineage>
</organism>
<evidence type="ECO:0000256" key="1">
    <source>
        <dbReference type="SAM" id="MobiDB-lite"/>
    </source>
</evidence>
<reference evidence="2 3" key="2">
    <citation type="submission" date="2018-11" db="EMBL/GenBank/DDBJ databases">
        <authorList>
            <consortium name="Pathogen Informatics"/>
        </authorList>
    </citation>
    <scope>NUCLEOTIDE SEQUENCE [LARGE SCALE GENOMIC DNA]</scope>
    <source>
        <strain evidence="2">Dakar</strain>
        <strain evidence="3">Dakar, Senegal</strain>
    </source>
</reference>
<proteinExistence type="predicted"/>
<reference evidence="4" key="1">
    <citation type="submission" date="2016-06" db="UniProtKB">
        <authorList>
            <consortium name="WormBaseParasite"/>
        </authorList>
    </citation>
    <scope>IDENTIFICATION</scope>
</reference>
<evidence type="ECO:0000313" key="4">
    <source>
        <dbReference type="WBParaSite" id="SCUD_0001930101-mRNA-1"/>
    </source>
</evidence>
<protein>
    <submittedName>
        <fullName evidence="4">Pecanex-like protein</fullName>
    </submittedName>
</protein>
<dbReference type="WBParaSite" id="SCUD_0001930101-mRNA-1">
    <property type="protein sequence ID" value="SCUD_0001930101-mRNA-1"/>
    <property type="gene ID" value="SCUD_0001930101"/>
</dbReference>